<evidence type="ECO:0000256" key="3">
    <source>
        <dbReference type="ARBA" id="ARBA00022475"/>
    </source>
</evidence>
<comment type="caution">
    <text evidence="10">The sequence shown here is derived from an EMBL/GenBank/DDBJ whole genome shotgun (WGS) entry which is preliminary data.</text>
</comment>
<comment type="subcellular location">
    <subcellularLocation>
        <location evidence="1">Cell inner membrane</location>
        <topology evidence="1">Multi-pass membrane protein</topology>
    </subcellularLocation>
    <subcellularLocation>
        <location evidence="8">Cell membrane</location>
        <topology evidence="8">Multi-pass membrane protein</topology>
    </subcellularLocation>
</comment>
<dbReference type="PANTHER" id="PTHR43357:SF4">
    <property type="entry name" value="INNER MEMBRANE ABC TRANSPORTER PERMEASE PROTEIN YDCV"/>
    <property type="match status" value="1"/>
</dbReference>
<reference evidence="10 11" key="1">
    <citation type="submission" date="2020-11" db="EMBL/GenBank/DDBJ databases">
        <title>Pseudonocardia abyssalis sp. nov. and Pseudonocardia oceani sp. nov., description and phylogenomic analysis of two novel actinomycetes isolated from the deep Southern Ocean.</title>
        <authorList>
            <person name="Parra J."/>
        </authorList>
    </citation>
    <scope>NUCLEOTIDE SEQUENCE [LARGE SCALE GENOMIC DNA]</scope>
    <source>
        <strain evidence="10 11">KRD-168</strain>
    </source>
</reference>
<evidence type="ECO:0000313" key="10">
    <source>
        <dbReference type="EMBL" id="MBW0134996.1"/>
    </source>
</evidence>
<keyword evidence="3" id="KW-1003">Cell membrane</keyword>
<feature type="transmembrane region" description="Helical" evidence="8">
    <location>
        <begin position="224"/>
        <end position="247"/>
    </location>
</feature>
<comment type="similarity">
    <text evidence="8">Belongs to the binding-protein-dependent transport system permease family.</text>
</comment>
<dbReference type="Proteomes" id="UP000694287">
    <property type="component" value="Unassembled WGS sequence"/>
</dbReference>
<dbReference type="PANTHER" id="PTHR43357">
    <property type="entry name" value="INNER MEMBRANE ABC TRANSPORTER PERMEASE PROTEIN YDCV"/>
    <property type="match status" value="1"/>
</dbReference>
<accession>A0ABS6USS0</accession>
<feature type="transmembrane region" description="Helical" evidence="8">
    <location>
        <begin position="168"/>
        <end position="190"/>
    </location>
</feature>
<feature type="transmembrane region" description="Helical" evidence="8">
    <location>
        <begin position="196"/>
        <end position="217"/>
    </location>
</feature>
<protein>
    <submittedName>
        <fullName evidence="10">ABC transporter permease subunit</fullName>
    </submittedName>
</protein>
<gene>
    <name evidence="10" type="ORF">I4I81_12105</name>
</gene>
<organism evidence="10 11">
    <name type="scientific">Pseudonocardia abyssalis</name>
    <dbReference type="NCBI Taxonomy" id="2792008"/>
    <lineage>
        <taxon>Bacteria</taxon>
        <taxon>Bacillati</taxon>
        <taxon>Actinomycetota</taxon>
        <taxon>Actinomycetes</taxon>
        <taxon>Pseudonocardiales</taxon>
        <taxon>Pseudonocardiaceae</taxon>
        <taxon>Pseudonocardia</taxon>
    </lineage>
</organism>
<evidence type="ECO:0000259" key="9">
    <source>
        <dbReference type="PROSITE" id="PS50928"/>
    </source>
</evidence>
<dbReference type="CDD" id="cd06261">
    <property type="entry name" value="TM_PBP2"/>
    <property type="match status" value="1"/>
</dbReference>
<feature type="transmembrane region" description="Helical" evidence="8">
    <location>
        <begin position="127"/>
        <end position="147"/>
    </location>
</feature>
<dbReference type="EMBL" id="JADQDK010000001">
    <property type="protein sequence ID" value="MBW0134996.1"/>
    <property type="molecule type" value="Genomic_DNA"/>
</dbReference>
<dbReference type="Pfam" id="PF00528">
    <property type="entry name" value="BPD_transp_1"/>
    <property type="match status" value="1"/>
</dbReference>
<keyword evidence="6 8" id="KW-1133">Transmembrane helix</keyword>
<evidence type="ECO:0000256" key="4">
    <source>
        <dbReference type="ARBA" id="ARBA00022519"/>
    </source>
</evidence>
<sequence length="260" mass="26657">MRRLGAGVLVAFLLVPLLPLLLWAVAGDFRYPAVMPAFSDRGLRLLGEPAVRSAVGTSLLIALTVAVLATLIGAAAGRAIGLYAFPGRRGVQLLLLAPVIVPTLAVTLGIQVYFIRYGLADSVAGVVLVQLIPTVPYVSLVMAASFAGLDVDIEDAGRVLGAGPVRRLVHVTLPAVAPGLAVAALFAFLISWSEYILTLLIGGGTVRTLPLLLFALIGSADLTAAAALSLVIAAPPVLLVGLTARFLTGASPAVVGFGRL</sequence>
<keyword evidence="2 8" id="KW-0813">Transport</keyword>
<dbReference type="RefSeq" id="WP_218602622.1">
    <property type="nucleotide sequence ID" value="NZ_JADQDJ010000074.1"/>
</dbReference>
<keyword evidence="11" id="KW-1185">Reference proteome</keyword>
<name>A0ABS6USS0_9PSEU</name>
<keyword evidence="4" id="KW-0997">Cell inner membrane</keyword>
<evidence type="ECO:0000256" key="1">
    <source>
        <dbReference type="ARBA" id="ARBA00004429"/>
    </source>
</evidence>
<evidence type="ECO:0000256" key="2">
    <source>
        <dbReference type="ARBA" id="ARBA00022448"/>
    </source>
</evidence>
<feature type="transmembrane region" description="Helical" evidence="8">
    <location>
        <begin position="93"/>
        <end position="115"/>
    </location>
</feature>
<keyword evidence="5 8" id="KW-0812">Transmembrane</keyword>
<evidence type="ECO:0000256" key="5">
    <source>
        <dbReference type="ARBA" id="ARBA00022692"/>
    </source>
</evidence>
<dbReference type="PROSITE" id="PS50928">
    <property type="entry name" value="ABC_TM1"/>
    <property type="match status" value="1"/>
</dbReference>
<proteinExistence type="inferred from homology"/>
<evidence type="ECO:0000256" key="8">
    <source>
        <dbReference type="RuleBase" id="RU363032"/>
    </source>
</evidence>
<evidence type="ECO:0000313" key="11">
    <source>
        <dbReference type="Proteomes" id="UP000694287"/>
    </source>
</evidence>
<evidence type="ECO:0000256" key="6">
    <source>
        <dbReference type="ARBA" id="ARBA00022989"/>
    </source>
</evidence>
<keyword evidence="7 8" id="KW-0472">Membrane</keyword>
<evidence type="ECO:0000256" key="7">
    <source>
        <dbReference type="ARBA" id="ARBA00023136"/>
    </source>
</evidence>
<feature type="transmembrane region" description="Helical" evidence="8">
    <location>
        <begin position="50"/>
        <end position="72"/>
    </location>
</feature>
<dbReference type="InterPro" id="IPR000515">
    <property type="entry name" value="MetI-like"/>
</dbReference>
<feature type="domain" description="ABC transmembrane type-1" evidence="9">
    <location>
        <begin position="55"/>
        <end position="243"/>
    </location>
</feature>